<protein>
    <recommendedName>
        <fullName evidence="2">phosphoribosylglycinamide formyltransferase 1</fullName>
        <ecNumber evidence="2">2.1.2.2</ecNumber>
    </recommendedName>
    <alternativeName>
        <fullName evidence="7">5'-phosphoribosylglycinamide transformylase</fullName>
    </alternativeName>
    <alternativeName>
        <fullName evidence="6">GAR transformylase</fullName>
    </alternativeName>
</protein>
<comment type="catalytic activity">
    <reaction evidence="8">
        <text>N(1)-(5-phospho-beta-D-ribosyl)glycinamide + (6R)-10-formyltetrahydrofolate = N(2)-formyl-N(1)-(5-phospho-beta-D-ribosyl)glycinamide + (6S)-5,6,7,8-tetrahydrofolate + H(+)</text>
        <dbReference type="Rhea" id="RHEA:15053"/>
        <dbReference type="ChEBI" id="CHEBI:15378"/>
        <dbReference type="ChEBI" id="CHEBI:57453"/>
        <dbReference type="ChEBI" id="CHEBI:143788"/>
        <dbReference type="ChEBI" id="CHEBI:147286"/>
        <dbReference type="ChEBI" id="CHEBI:195366"/>
        <dbReference type="EC" id="2.1.2.2"/>
    </reaction>
</comment>
<dbReference type="GO" id="GO:0004644">
    <property type="term" value="F:phosphoribosylglycinamide formyltransferase activity"/>
    <property type="evidence" value="ECO:0007669"/>
    <property type="project" value="UniProtKB-EC"/>
</dbReference>
<dbReference type="EMBL" id="UOGB01000300">
    <property type="protein sequence ID" value="VAX24626.1"/>
    <property type="molecule type" value="Genomic_DNA"/>
</dbReference>
<dbReference type="PROSITE" id="PS00373">
    <property type="entry name" value="GART"/>
    <property type="match status" value="1"/>
</dbReference>
<dbReference type="NCBIfam" id="TIGR00639">
    <property type="entry name" value="PurN"/>
    <property type="match status" value="1"/>
</dbReference>
<dbReference type="Pfam" id="PF00551">
    <property type="entry name" value="Formyl_trans_N"/>
    <property type="match status" value="1"/>
</dbReference>
<dbReference type="GO" id="GO:0006189">
    <property type="term" value="P:'de novo' IMP biosynthetic process"/>
    <property type="evidence" value="ECO:0007669"/>
    <property type="project" value="UniProtKB-UniPathway"/>
</dbReference>
<evidence type="ECO:0000256" key="8">
    <source>
        <dbReference type="ARBA" id="ARBA00047664"/>
    </source>
</evidence>
<comment type="similarity">
    <text evidence="5">Belongs to the GART family.</text>
</comment>
<dbReference type="InterPro" id="IPR036477">
    <property type="entry name" value="Formyl_transf_N_sf"/>
</dbReference>
<sequence length="207" mass="21925">MRSGGKLNLAVLASGNGSNLQALINECEAGRIDAEIAIVISDNPDAKALQRARKHSIQAVALEREKFGLREEFDSALAGAAKEAGADLVCLAGFMRLVSPAFIDQFNGWVVNIHPALLPSFPGLKAQKQALDYGVRISGCTVHFVDEGVDTGPIILQAAVEVSPDDTVETLSARILKQEHLLYPKAIQLIAKGAVKPGSGRKAVAPH</sequence>
<dbReference type="Gene3D" id="3.40.50.170">
    <property type="entry name" value="Formyl transferase, N-terminal domain"/>
    <property type="match status" value="1"/>
</dbReference>
<reference evidence="10" key="1">
    <citation type="submission" date="2018-06" db="EMBL/GenBank/DDBJ databases">
        <authorList>
            <person name="Zhirakovskaya E."/>
        </authorList>
    </citation>
    <scope>NUCLEOTIDE SEQUENCE</scope>
</reference>
<evidence type="ECO:0000259" key="9">
    <source>
        <dbReference type="Pfam" id="PF00551"/>
    </source>
</evidence>
<dbReference type="PANTHER" id="PTHR43369">
    <property type="entry name" value="PHOSPHORIBOSYLGLYCINAMIDE FORMYLTRANSFERASE"/>
    <property type="match status" value="1"/>
</dbReference>
<dbReference type="HAMAP" id="MF_01930">
    <property type="entry name" value="PurN"/>
    <property type="match status" value="1"/>
</dbReference>
<evidence type="ECO:0000256" key="5">
    <source>
        <dbReference type="ARBA" id="ARBA00038440"/>
    </source>
</evidence>
<dbReference type="AlphaFoldDB" id="A0A3B1C288"/>
<evidence type="ECO:0000256" key="1">
    <source>
        <dbReference type="ARBA" id="ARBA00005054"/>
    </source>
</evidence>
<keyword evidence="4" id="KW-0658">Purine biosynthesis</keyword>
<accession>A0A3B1C288</accession>
<dbReference type="InterPro" id="IPR002376">
    <property type="entry name" value="Formyl_transf_N"/>
</dbReference>
<dbReference type="CDD" id="cd08645">
    <property type="entry name" value="FMT_core_GART"/>
    <property type="match status" value="1"/>
</dbReference>
<proteinExistence type="inferred from homology"/>
<organism evidence="10">
    <name type="scientific">hydrothermal vent metagenome</name>
    <dbReference type="NCBI Taxonomy" id="652676"/>
    <lineage>
        <taxon>unclassified sequences</taxon>
        <taxon>metagenomes</taxon>
        <taxon>ecological metagenomes</taxon>
    </lineage>
</organism>
<dbReference type="UniPathway" id="UPA00074">
    <property type="reaction ID" value="UER00126"/>
</dbReference>
<dbReference type="SUPFAM" id="SSF53328">
    <property type="entry name" value="Formyltransferase"/>
    <property type="match status" value="1"/>
</dbReference>
<keyword evidence="3 10" id="KW-0808">Transferase</keyword>
<dbReference type="FunFam" id="3.40.50.170:FF:000007">
    <property type="entry name" value="Phosphoribosylglycinamide formyltransferase"/>
    <property type="match status" value="1"/>
</dbReference>
<evidence type="ECO:0000256" key="7">
    <source>
        <dbReference type="ARBA" id="ARBA00041682"/>
    </source>
</evidence>
<evidence type="ECO:0000256" key="3">
    <source>
        <dbReference type="ARBA" id="ARBA00022679"/>
    </source>
</evidence>
<name>A0A3B1C288_9ZZZZ</name>
<dbReference type="EC" id="2.1.2.2" evidence="2"/>
<evidence type="ECO:0000256" key="6">
    <source>
        <dbReference type="ARBA" id="ARBA00041324"/>
    </source>
</evidence>
<dbReference type="InterPro" id="IPR004607">
    <property type="entry name" value="GART"/>
</dbReference>
<dbReference type="InterPro" id="IPR001555">
    <property type="entry name" value="GART_AS"/>
</dbReference>
<evidence type="ECO:0000256" key="2">
    <source>
        <dbReference type="ARBA" id="ARBA00012254"/>
    </source>
</evidence>
<gene>
    <name evidence="10" type="ORF">MNBD_NITROSPINAE03-1493</name>
</gene>
<evidence type="ECO:0000313" key="10">
    <source>
        <dbReference type="EMBL" id="VAX24626.1"/>
    </source>
</evidence>
<comment type="pathway">
    <text evidence="1">Purine metabolism; IMP biosynthesis via de novo pathway; N(2)-formyl-N(1)-(5-phospho-D-ribosyl)glycinamide from N(1)-(5-phospho-D-ribosyl)glycinamide (10-formyl THF route): step 1/1.</text>
</comment>
<dbReference type="PANTHER" id="PTHR43369:SF2">
    <property type="entry name" value="PHOSPHORIBOSYLGLYCINAMIDE FORMYLTRANSFERASE"/>
    <property type="match status" value="1"/>
</dbReference>
<evidence type="ECO:0000256" key="4">
    <source>
        <dbReference type="ARBA" id="ARBA00022755"/>
    </source>
</evidence>
<feature type="domain" description="Formyl transferase N-terminal" evidence="9">
    <location>
        <begin position="8"/>
        <end position="187"/>
    </location>
</feature>
<dbReference type="GO" id="GO:0005737">
    <property type="term" value="C:cytoplasm"/>
    <property type="evidence" value="ECO:0007669"/>
    <property type="project" value="TreeGrafter"/>
</dbReference>